<dbReference type="FunFam" id="3.40.50.720:FF:000009">
    <property type="entry name" value="Fatty oxidation complex, alpha subunit"/>
    <property type="match status" value="1"/>
</dbReference>
<dbReference type="CDD" id="cd06558">
    <property type="entry name" value="crotonase-like"/>
    <property type="match status" value="1"/>
</dbReference>
<evidence type="ECO:0000313" key="15">
    <source>
        <dbReference type="EMBL" id="SUY29411.1"/>
    </source>
</evidence>
<keyword evidence="10" id="KW-0456">Lyase</keyword>
<evidence type="ECO:0000313" key="16">
    <source>
        <dbReference type="Proteomes" id="UP000254701"/>
    </source>
</evidence>
<evidence type="ECO:0000256" key="10">
    <source>
        <dbReference type="ARBA" id="ARBA00023239"/>
    </source>
</evidence>
<dbReference type="EMBL" id="UFSM01000004">
    <property type="protein sequence ID" value="SUY29411.1"/>
    <property type="molecule type" value="Genomic_DNA"/>
</dbReference>
<keyword evidence="3" id="KW-0276">Fatty acid metabolism</keyword>
<evidence type="ECO:0000259" key="14">
    <source>
        <dbReference type="Pfam" id="PF02737"/>
    </source>
</evidence>
<comment type="subcellular location">
    <subcellularLocation>
        <location evidence="1">Peroxisome</location>
    </subcellularLocation>
</comment>
<dbReference type="InterPro" id="IPR001753">
    <property type="entry name" value="Enoyl-CoA_hydra/iso"/>
</dbReference>
<dbReference type="InterPro" id="IPR006176">
    <property type="entry name" value="3-OHacyl-CoA_DH_NAD-bd"/>
</dbReference>
<evidence type="ECO:0000259" key="13">
    <source>
        <dbReference type="Pfam" id="PF00725"/>
    </source>
</evidence>
<keyword evidence="8" id="KW-0576">Peroxisome</keyword>
<dbReference type="FunFam" id="1.10.1040.50:FF:000006">
    <property type="entry name" value="Peroxisomal bifunctional enzyme"/>
    <property type="match status" value="1"/>
</dbReference>
<feature type="domain" description="3-hydroxyacyl-CoA dehydrogenase C-terminal" evidence="13">
    <location>
        <begin position="476"/>
        <end position="569"/>
    </location>
</feature>
<feature type="domain" description="3-hydroxyacyl-CoA dehydrogenase NAD binding" evidence="14">
    <location>
        <begin position="295"/>
        <end position="471"/>
    </location>
</feature>
<dbReference type="SUPFAM" id="SSF51735">
    <property type="entry name" value="NAD(P)-binding Rossmann-fold domains"/>
    <property type="match status" value="1"/>
</dbReference>
<dbReference type="SUPFAM" id="SSF52096">
    <property type="entry name" value="ClpP/crotonase"/>
    <property type="match status" value="1"/>
</dbReference>
<dbReference type="UniPathway" id="UPA00659"/>
<dbReference type="GO" id="GO:0006635">
    <property type="term" value="P:fatty acid beta-oxidation"/>
    <property type="evidence" value="ECO:0007669"/>
    <property type="project" value="UniProtKB-UniPathway"/>
</dbReference>
<evidence type="ECO:0000256" key="11">
    <source>
        <dbReference type="ARBA" id="ARBA00023268"/>
    </source>
</evidence>
<evidence type="ECO:0000256" key="2">
    <source>
        <dbReference type="ARBA" id="ARBA00005005"/>
    </source>
</evidence>
<dbReference type="InterPro" id="IPR029045">
    <property type="entry name" value="ClpP/crotonase-like_dom_sf"/>
</dbReference>
<dbReference type="GO" id="GO:0004300">
    <property type="term" value="F:enoyl-CoA hydratase activity"/>
    <property type="evidence" value="ECO:0007669"/>
    <property type="project" value="UniProtKB-ARBA"/>
</dbReference>
<dbReference type="SUPFAM" id="SSF48179">
    <property type="entry name" value="6-phosphogluconate dehydrogenase C-terminal domain-like"/>
    <property type="match status" value="2"/>
</dbReference>
<dbReference type="Pfam" id="PF00725">
    <property type="entry name" value="3HCDH"/>
    <property type="match status" value="1"/>
</dbReference>
<comment type="catalytic activity">
    <reaction evidence="12">
        <text>a (3S)-3-hydroxyacyl-CoA + NAD(+) = a 3-oxoacyl-CoA + NADH + H(+)</text>
        <dbReference type="Rhea" id="RHEA:22432"/>
        <dbReference type="ChEBI" id="CHEBI:15378"/>
        <dbReference type="ChEBI" id="CHEBI:57318"/>
        <dbReference type="ChEBI" id="CHEBI:57540"/>
        <dbReference type="ChEBI" id="CHEBI:57945"/>
        <dbReference type="ChEBI" id="CHEBI:90726"/>
        <dbReference type="EC" id="1.1.1.35"/>
    </reaction>
</comment>
<dbReference type="Pfam" id="PF00378">
    <property type="entry name" value="ECH_1"/>
    <property type="match status" value="1"/>
</dbReference>
<dbReference type="Gene3D" id="3.40.50.720">
    <property type="entry name" value="NAD(P)-binding Rossmann-like Domain"/>
    <property type="match status" value="1"/>
</dbReference>
<dbReference type="OrthoDB" id="9771883at2"/>
<dbReference type="Gene3D" id="1.10.1040.50">
    <property type="match status" value="1"/>
</dbReference>
<dbReference type="Gene3D" id="3.90.226.10">
    <property type="entry name" value="2-enoyl-CoA Hydratase, Chain A, domain 1"/>
    <property type="match status" value="1"/>
</dbReference>
<sequence>MSATRFSESVSGSIRDGVLVVTIDNAPVNATSAHVRQGLVKALDHASAVGTVIGVVITGAGRTFVGGADIREFGKPPVEPTLPEVMQRIENCSKPVVASVNGAALGGGCEIALACHGRVAGEVASFGLPEVKLGIVPGAGGTQRLPRLIGTVAAIDLIGSGRTIRPDEAIKLGLVDGVAADHLAAAIGLVHQLAGQPQRRTGLLDVPIAELAAVDAASKKILSRSRGQSAPAEAVRLVRLASDRTFQDGVAEERATFLRLRDSNEAAALRHVFFAERQAGKVDKLEGIAPRRIETVGIVGTGLMGAGIAVSALTAGYRVFGIEQTEDAATKGRERIAGILDKAVQSGRLAATVCDECLARLVVAANIGELAAADLVIEAVFDDLAVKTELFQRLDGIVRPDAILATNTSYLNPDEIAAATAHPRRVVGLHFFSPANIMRLVEVVDCKATAPDVLASALAFARKLGKLPVVSGVTEGFIGNRIFSAYRREAEFMVEDGAAPEEVDAALEAYGFPMGIFTVYDMAGLEIAWARRKRQAATRDPNARYVEIADKLCEAGRFGRKAGKGWYDYASGEKAVDPEVTALIAAARTAKGISPHSFTTGQIVDRLLRAMADEGAALLTEGIAARSSDIDLVMINGYGFPAHKGGPMFAAETDEDMTP</sequence>
<comment type="pathway">
    <text evidence="2">Lipid metabolism; fatty acid beta-oxidation.</text>
</comment>
<gene>
    <name evidence="15" type="primary">fadB</name>
    <name evidence="15" type="ORF">NCTC10684_05644</name>
</gene>
<dbReference type="GO" id="GO:0070403">
    <property type="term" value="F:NAD+ binding"/>
    <property type="evidence" value="ECO:0007669"/>
    <property type="project" value="InterPro"/>
</dbReference>
<evidence type="ECO:0000256" key="5">
    <source>
        <dbReference type="ARBA" id="ARBA00023002"/>
    </source>
</evidence>
<reference evidence="15 16" key="1">
    <citation type="submission" date="2018-06" db="EMBL/GenBank/DDBJ databases">
        <authorList>
            <consortium name="Pathogen Informatics"/>
            <person name="Doyle S."/>
        </authorList>
    </citation>
    <scope>NUCLEOTIDE SEQUENCE [LARGE SCALE GENOMIC DNA]</scope>
    <source>
        <strain evidence="15 16">NCTC10684</strain>
    </source>
</reference>
<dbReference type="Pfam" id="PF02737">
    <property type="entry name" value="3HCDH_N"/>
    <property type="match status" value="1"/>
</dbReference>
<dbReference type="InterPro" id="IPR006108">
    <property type="entry name" value="3HC_DH_C"/>
</dbReference>
<evidence type="ECO:0000256" key="8">
    <source>
        <dbReference type="ARBA" id="ARBA00023140"/>
    </source>
</evidence>
<dbReference type="Proteomes" id="UP000254701">
    <property type="component" value="Unassembled WGS sequence"/>
</dbReference>
<keyword evidence="6" id="KW-0520">NAD</keyword>
<keyword evidence="9" id="KW-0413">Isomerase</keyword>
<name>A0A381IN75_AMIAI</name>
<accession>A0A381IN75</accession>
<dbReference type="GO" id="GO:0016853">
    <property type="term" value="F:isomerase activity"/>
    <property type="evidence" value="ECO:0007669"/>
    <property type="project" value="UniProtKB-KW"/>
</dbReference>
<evidence type="ECO:0000256" key="4">
    <source>
        <dbReference type="ARBA" id="ARBA00022963"/>
    </source>
</evidence>
<dbReference type="InterPro" id="IPR036291">
    <property type="entry name" value="NAD(P)-bd_dom_sf"/>
</dbReference>
<evidence type="ECO:0000256" key="1">
    <source>
        <dbReference type="ARBA" id="ARBA00004275"/>
    </source>
</evidence>
<dbReference type="GO" id="GO:0003857">
    <property type="term" value="F:(3S)-3-hydroxyacyl-CoA dehydrogenase (NAD+) activity"/>
    <property type="evidence" value="ECO:0007669"/>
    <property type="project" value="UniProtKB-EC"/>
</dbReference>
<dbReference type="RefSeq" id="WP_115734642.1">
    <property type="nucleotide sequence ID" value="NZ_BAAAVY010000037.1"/>
</dbReference>
<evidence type="ECO:0000256" key="12">
    <source>
        <dbReference type="ARBA" id="ARBA00049556"/>
    </source>
</evidence>
<proteinExistence type="predicted"/>
<keyword evidence="5" id="KW-0560">Oxidoreductase</keyword>
<keyword evidence="11" id="KW-0511">Multifunctional enzyme</keyword>
<dbReference type="PANTHER" id="PTHR23309">
    <property type="entry name" value="3-HYDROXYACYL-COA DEHYROGENASE"/>
    <property type="match status" value="1"/>
</dbReference>
<evidence type="ECO:0000256" key="3">
    <source>
        <dbReference type="ARBA" id="ARBA00022832"/>
    </source>
</evidence>
<evidence type="ECO:0000256" key="6">
    <source>
        <dbReference type="ARBA" id="ARBA00023027"/>
    </source>
</evidence>
<keyword evidence="4" id="KW-0442">Lipid degradation</keyword>
<protein>
    <submittedName>
        <fullName evidence="15">Fatty acid oxidation complex subunit alpha</fullName>
    </submittedName>
</protein>
<evidence type="ECO:0000256" key="9">
    <source>
        <dbReference type="ARBA" id="ARBA00023235"/>
    </source>
</evidence>
<dbReference type="AlphaFoldDB" id="A0A381IN75"/>
<evidence type="ECO:0000256" key="7">
    <source>
        <dbReference type="ARBA" id="ARBA00023098"/>
    </source>
</evidence>
<organism evidence="15 16">
    <name type="scientific">Aminobacter aminovorans</name>
    <name type="common">Chelatobacter heintzii</name>
    <dbReference type="NCBI Taxonomy" id="83263"/>
    <lineage>
        <taxon>Bacteria</taxon>
        <taxon>Pseudomonadati</taxon>
        <taxon>Pseudomonadota</taxon>
        <taxon>Alphaproteobacteria</taxon>
        <taxon>Hyphomicrobiales</taxon>
        <taxon>Phyllobacteriaceae</taxon>
        <taxon>Aminobacter</taxon>
    </lineage>
</organism>
<keyword evidence="7" id="KW-0443">Lipid metabolism</keyword>
<dbReference type="InterPro" id="IPR008927">
    <property type="entry name" value="6-PGluconate_DH-like_C_sf"/>
</dbReference>